<organism evidence="2 3">
    <name type="scientific">Streptomyces asoensis</name>
    <dbReference type="NCBI Taxonomy" id="249586"/>
    <lineage>
        <taxon>Bacteria</taxon>
        <taxon>Bacillati</taxon>
        <taxon>Actinomycetota</taxon>
        <taxon>Actinomycetes</taxon>
        <taxon>Kitasatosporales</taxon>
        <taxon>Streptomycetaceae</taxon>
        <taxon>Streptomyces</taxon>
    </lineage>
</organism>
<evidence type="ECO:0000256" key="1">
    <source>
        <dbReference type="SAM" id="Phobius"/>
    </source>
</evidence>
<reference evidence="3" key="1">
    <citation type="submission" date="2023-07" db="EMBL/GenBank/DDBJ databases">
        <title>Whole genome shotgun sequence of Streptomyces cacaoi subsp. asoensis NBRC 13813.</title>
        <authorList>
            <person name="Komaki H."/>
            <person name="Tamura T."/>
        </authorList>
    </citation>
    <scope>NUCLEOTIDE SEQUENCE [LARGE SCALE GENOMIC DNA]</scope>
    <source>
        <strain evidence="3">NBRC 13813</strain>
    </source>
</reference>
<dbReference type="RefSeq" id="WP_189919022.1">
    <property type="nucleotide sequence ID" value="NZ_BMSI01000002.1"/>
</dbReference>
<feature type="transmembrane region" description="Helical" evidence="1">
    <location>
        <begin position="109"/>
        <end position="129"/>
    </location>
</feature>
<proteinExistence type="predicted"/>
<evidence type="ECO:0008006" key="4">
    <source>
        <dbReference type="Google" id="ProtNLM"/>
    </source>
</evidence>
<comment type="caution">
    <text evidence="2">The sequence shown here is derived from an EMBL/GenBank/DDBJ whole genome shotgun (WGS) entry which is preliminary data.</text>
</comment>
<feature type="transmembrane region" description="Helical" evidence="1">
    <location>
        <begin position="37"/>
        <end position="56"/>
    </location>
</feature>
<dbReference type="Proteomes" id="UP000649259">
    <property type="component" value="Unassembled WGS sequence"/>
</dbReference>
<feature type="transmembrane region" description="Helical" evidence="1">
    <location>
        <begin position="12"/>
        <end position="31"/>
    </location>
</feature>
<keyword evidence="1" id="KW-1133">Transmembrane helix</keyword>
<keyword evidence="1" id="KW-0812">Transmembrane</keyword>
<accession>A0ABQ3RXL6</accession>
<name>A0ABQ3RXL6_9ACTN</name>
<gene>
    <name evidence="2" type="ORF">Saso_22380</name>
</gene>
<dbReference type="GeneID" id="91470139"/>
<keyword evidence="3" id="KW-1185">Reference proteome</keyword>
<evidence type="ECO:0000313" key="3">
    <source>
        <dbReference type="Proteomes" id="UP000649259"/>
    </source>
</evidence>
<evidence type="ECO:0000313" key="2">
    <source>
        <dbReference type="EMBL" id="GHI60588.1"/>
    </source>
</evidence>
<sequence>MERLNSFLGRHLWLQFALSILLASALVMVLYPGRSAVSVVLRTAVVSVGGIVVVLVRRNREKKTAGGSTNGLVSMDTKLRRGEVPGEPAEREAMRSLVAERLHRTRHRVAALVFLAVMFCTVTAMVALTSGTRQTIGFALLTVGFLSWSVVAGNRQQRRLRTMRAALDDHGVPAAAASRTR</sequence>
<keyword evidence="1" id="KW-0472">Membrane</keyword>
<protein>
    <recommendedName>
        <fullName evidence="4">Integral membrane protein</fullName>
    </recommendedName>
</protein>
<feature type="transmembrane region" description="Helical" evidence="1">
    <location>
        <begin position="135"/>
        <end position="154"/>
    </location>
</feature>
<dbReference type="EMBL" id="BNEB01000002">
    <property type="protein sequence ID" value="GHI60588.1"/>
    <property type="molecule type" value="Genomic_DNA"/>
</dbReference>